<evidence type="ECO:0000256" key="6">
    <source>
        <dbReference type="ARBA" id="ARBA00023098"/>
    </source>
</evidence>
<dbReference type="GO" id="GO:0006633">
    <property type="term" value="P:fatty acid biosynthetic process"/>
    <property type="evidence" value="ECO:0007669"/>
    <property type="project" value="UniProtKB-KW"/>
</dbReference>
<dbReference type="InterPro" id="IPR020843">
    <property type="entry name" value="ER"/>
</dbReference>
<evidence type="ECO:0000256" key="2">
    <source>
        <dbReference type="ARBA" id="ARBA00022516"/>
    </source>
</evidence>
<keyword evidence="8" id="KW-0511">Multifunctional enzyme</keyword>
<dbReference type="Gene3D" id="3.40.50.720">
    <property type="entry name" value="NAD(P)-binding Rossmann-like Domain"/>
    <property type="match status" value="1"/>
</dbReference>
<evidence type="ECO:0000256" key="9">
    <source>
        <dbReference type="SAM" id="SignalP"/>
    </source>
</evidence>
<dbReference type="InterPro" id="IPR049391">
    <property type="entry name" value="FAS_pseudo-KR"/>
</dbReference>
<dbReference type="Gene3D" id="3.10.129.110">
    <property type="entry name" value="Polyketide synthase dehydratase"/>
    <property type="match status" value="1"/>
</dbReference>
<evidence type="ECO:0000256" key="7">
    <source>
        <dbReference type="ARBA" id="ARBA00023160"/>
    </source>
</evidence>
<keyword evidence="6" id="KW-0443">Lipid metabolism</keyword>
<dbReference type="AlphaFoldDB" id="A0AAV4IAP9"/>
<feature type="domain" description="Enoyl reductase (ER)" evidence="10">
    <location>
        <begin position="639"/>
        <end position="879"/>
    </location>
</feature>
<protein>
    <submittedName>
        <fullName evidence="11">Fatty acid synthase-like</fullName>
    </submittedName>
</protein>
<evidence type="ECO:0000256" key="1">
    <source>
        <dbReference type="ARBA" id="ARBA00022450"/>
    </source>
</evidence>
<gene>
    <name evidence="11" type="ORF">ElyMa_002977200</name>
</gene>
<dbReference type="GO" id="GO:0004312">
    <property type="term" value="F:fatty acid synthase activity"/>
    <property type="evidence" value="ECO:0007669"/>
    <property type="project" value="TreeGrafter"/>
</dbReference>
<name>A0AAV4IAP9_9GAST</name>
<proteinExistence type="predicted"/>
<dbReference type="SMART" id="SM00829">
    <property type="entry name" value="PKS_ER"/>
    <property type="match status" value="1"/>
</dbReference>
<keyword evidence="12" id="KW-1185">Reference proteome</keyword>
<dbReference type="Pfam" id="PF21149">
    <property type="entry name" value="FAS_pseudo-KR"/>
    <property type="match status" value="1"/>
</dbReference>
<dbReference type="CDD" id="cd05195">
    <property type="entry name" value="enoyl_red"/>
    <property type="match status" value="1"/>
</dbReference>
<sequence length="881" mass="98393">MILLRMMMTFIVVTTKTIMMKTPVVVHPQAVTEVMTREEVYKELILRGYEYGPNFQGILRASVDGTETDIVWDGRWVSFLDAVLQMLILARPGDHQMLPIKFQSVNLNPRVHPEISPDSGETVVFPGRYDPVLNIMSAGGVEIRGGETIMAPRRLTHAPETVEEYRFVPYHVTNDSQSEKSVASGCDSSDLREYADACLVFAQQGLKQWLSHDGGNVLPQKELLRDALDLANSIITSKTSPKDFTSAKTVLENMLKHNNGHHKRKFGLFHTLNLAFSEPLEIGFRETLTTKLHHTRSDLWDDCLMSAVEHPDTIKLCIDTIAENTTSHMISVLEPGALKAASYRRAIPEALAKFCSKDYRYTVADTSVPEDAKEFSMKTLEFDPCDPDNFPASQSHVYDLLILKWVLHRQEKLDDAMSGFSSFVKPGGFILVQEFVRRLPTVLAFEAITDHPKARKAGDRILGRYYSDAYWREFFEKHGLLEILHRTDGLSSSIFLLRKPLEVITPPIVLHMDDLHCSWLEEVKAKYAELQKCPDDARLWLVGKSDCNGMLGFFNCLRLEPGSERVRCVQVTNLTKSGASVPDLSPGSAEFKHLMEKDLVVNVYRDGVWGTYRHLAITDEQRQNRHLTEYAFADTLTPGDLSTLNWVSSPLIMQVTSGKENDFELCTVYFAGVNSRDLALASGKLRRDDLPAAMFYKEGVLGIEFSGRDTKGKRVMGLCAPPALATSVLCARSCLWSVPQHWSLEEAVTVPVAYSIAYYALVVRGHLRQGDTVLIHQGGSDVGQAAITIALNSGCDIFISTSGAAEIVSLKSMFPRLKDRNFCSFTDASFERHIKKETTGKGVDIVLNSTSGELLRASLRLLASRGRFLNLGPSTAQDAQL</sequence>
<dbReference type="InterPro" id="IPR029063">
    <property type="entry name" value="SAM-dependent_MTases_sf"/>
</dbReference>
<reference evidence="11 12" key="1">
    <citation type="journal article" date="2021" name="Elife">
        <title>Chloroplast acquisition without the gene transfer in kleptoplastic sea slugs, Plakobranchus ocellatus.</title>
        <authorList>
            <person name="Maeda T."/>
            <person name="Takahashi S."/>
            <person name="Yoshida T."/>
            <person name="Shimamura S."/>
            <person name="Takaki Y."/>
            <person name="Nagai Y."/>
            <person name="Toyoda A."/>
            <person name="Suzuki Y."/>
            <person name="Arimoto A."/>
            <person name="Ishii H."/>
            <person name="Satoh N."/>
            <person name="Nishiyama T."/>
            <person name="Hasebe M."/>
            <person name="Maruyama T."/>
            <person name="Minagawa J."/>
            <person name="Obokata J."/>
            <person name="Shigenobu S."/>
        </authorList>
    </citation>
    <scope>NUCLEOTIDE SEQUENCE [LARGE SCALE GENOMIC DNA]</scope>
</reference>
<evidence type="ECO:0000256" key="3">
    <source>
        <dbReference type="ARBA" id="ARBA00022832"/>
    </source>
</evidence>
<keyword evidence="9" id="KW-0732">Signal</keyword>
<dbReference type="InterPro" id="IPR036291">
    <property type="entry name" value="NAD(P)-bd_dom_sf"/>
</dbReference>
<dbReference type="PANTHER" id="PTHR43775:SF7">
    <property type="entry name" value="FATTY ACID SYNTHASE"/>
    <property type="match status" value="1"/>
</dbReference>
<dbReference type="InterPro" id="IPR050091">
    <property type="entry name" value="PKS_NRPS_Biosynth_Enz"/>
</dbReference>
<feature type="signal peptide" evidence="9">
    <location>
        <begin position="1"/>
        <end position="15"/>
    </location>
</feature>
<dbReference type="Gene3D" id="3.90.180.10">
    <property type="entry name" value="Medium-chain alcohol dehydrogenases, catalytic domain"/>
    <property type="match status" value="1"/>
</dbReference>
<dbReference type="Proteomes" id="UP000762676">
    <property type="component" value="Unassembled WGS sequence"/>
</dbReference>
<comment type="caution">
    <text evidence="11">The sequence shown here is derived from an EMBL/GenBank/DDBJ whole genome shotgun (WGS) entry which is preliminary data.</text>
</comment>
<dbReference type="SUPFAM" id="SSF53335">
    <property type="entry name" value="S-adenosyl-L-methionine-dependent methyltransferases"/>
    <property type="match status" value="1"/>
</dbReference>
<evidence type="ECO:0000313" key="12">
    <source>
        <dbReference type="Proteomes" id="UP000762676"/>
    </source>
</evidence>
<feature type="chain" id="PRO_5043663232" evidence="9">
    <location>
        <begin position="16"/>
        <end position="881"/>
    </location>
</feature>
<evidence type="ECO:0000259" key="10">
    <source>
        <dbReference type="SMART" id="SM00829"/>
    </source>
</evidence>
<keyword evidence="5" id="KW-0560">Oxidoreductase</keyword>
<dbReference type="EMBL" id="BMAT01006138">
    <property type="protein sequence ID" value="GFS06965.1"/>
    <property type="molecule type" value="Genomic_DNA"/>
</dbReference>
<evidence type="ECO:0000256" key="4">
    <source>
        <dbReference type="ARBA" id="ARBA00022857"/>
    </source>
</evidence>
<dbReference type="SUPFAM" id="SSF51735">
    <property type="entry name" value="NAD(P)-binding Rossmann-fold domains"/>
    <property type="match status" value="1"/>
</dbReference>
<dbReference type="Gene3D" id="3.40.50.150">
    <property type="entry name" value="Vaccinia Virus protein VP39"/>
    <property type="match status" value="1"/>
</dbReference>
<evidence type="ECO:0000256" key="5">
    <source>
        <dbReference type="ARBA" id="ARBA00023002"/>
    </source>
</evidence>
<keyword evidence="3" id="KW-0276">Fatty acid metabolism</keyword>
<dbReference type="PANTHER" id="PTHR43775">
    <property type="entry name" value="FATTY ACID SYNTHASE"/>
    <property type="match status" value="1"/>
</dbReference>
<organism evidence="11 12">
    <name type="scientific">Elysia marginata</name>
    <dbReference type="NCBI Taxonomy" id="1093978"/>
    <lineage>
        <taxon>Eukaryota</taxon>
        <taxon>Metazoa</taxon>
        <taxon>Spiralia</taxon>
        <taxon>Lophotrochozoa</taxon>
        <taxon>Mollusca</taxon>
        <taxon>Gastropoda</taxon>
        <taxon>Heterobranchia</taxon>
        <taxon>Euthyneura</taxon>
        <taxon>Panpulmonata</taxon>
        <taxon>Sacoglossa</taxon>
        <taxon>Placobranchoidea</taxon>
        <taxon>Plakobranchidae</taxon>
        <taxon>Elysia</taxon>
    </lineage>
</organism>
<accession>A0AAV4IAP9</accession>
<keyword evidence="2" id="KW-0444">Lipid biosynthesis</keyword>
<keyword evidence="1" id="KW-0596">Phosphopantetheine</keyword>
<keyword evidence="4" id="KW-0521">NADP</keyword>
<evidence type="ECO:0000256" key="8">
    <source>
        <dbReference type="ARBA" id="ARBA00023268"/>
    </source>
</evidence>
<feature type="non-terminal residue" evidence="11">
    <location>
        <position position="881"/>
    </location>
</feature>
<evidence type="ECO:0000313" key="11">
    <source>
        <dbReference type="EMBL" id="GFS06965.1"/>
    </source>
</evidence>
<dbReference type="GO" id="GO:0016491">
    <property type="term" value="F:oxidoreductase activity"/>
    <property type="evidence" value="ECO:0007669"/>
    <property type="project" value="UniProtKB-KW"/>
</dbReference>
<dbReference type="InterPro" id="IPR042104">
    <property type="entry name" value="PKS_dehydratase_sf"/>
</dbReference>
<keyword evidence="7" id="KW-0275">Fatty acid biosynthesis</keyword>
<dbReference type="SUPFAM" id="SSF50129">
    <property type="entry name" value="GroES-like"/>
    <property type="match status" value="1"/>
</dbReference>
<dbReference type="InterPro" id="IPR011032">
    <property type="entry name" value="GroES-like_sf"/>
</dbReference>